<dbReference type="Gramene" id="PRQ55161">
    <property type="protein sequence ID" value="PRQ55161"/>
    <property type="gene ID" value="RchiOBHm_Chr1g0321571"/>
</dbReference>
<dbReference type="EMBL" id="PDCK01000039">
    <property type="protein sequence ID" value="PRQ55161.1"/>
    <property type="molecule type" value="Genomic_DNA"/>
</dbReference>
<evidence type="ECO:0000313" key="3">
    <source>
        <dbReference type="Proteomes" id="UP000238479"/>
    </source>
</evidence>
<comment type="caution">
    <text evidence="2">The sequence shown here is derived from an EMBL/GenBank/DDBJ whole genome shotgun (WGS) entry which is preliminary data.</text>
</comment>
<protein>
    <submittedName>
        <fullName evidence="2">Uncharacterized protein</fullName>
    </submittedName>
</protein>
<accession>A0A2P6S915</accession>
<sequence>MALESSPPEQHSLPELHSPPEQCCPQEQRLVDSDLFSSDYDGGFLDSLSYLYSSDDTSYLEYCRCHWPFSIRISILHTT</sequence>
<reference evidence="2 3" key="1">
    <citation type="journal article" date="2018" name="Nat. Genet.">
        <title>The Rosa genome provides new insights in the design of modern roses.</title>
        <authorList>
            <person name="Bendahmane M."/>
        </authorList>
    </citation>
    <scope>NUCLEOTIDE SEQUENCE [LARGE SCALE GENOMIC DNA]</scope>
    <source>
        <strain evidence="3">cv. Old Blush</strain>
    </source>
</reference>
<dbReference type="AlphaFoldDB" id="A0A2P6S915"/>
<evidence type="ECO:0000313" key="2">
    <source>
        <dbReference type="EMBL" id="PRQ55161.1"/>
    </source>
</evidence>
<feature type="region of interest" description="Disordered" evidence="1">
    <location>
        <begin position="1"/>
        <end position="23"/>
    </location>
</feature>
<keyword evidence="3" id="KW-1185">Reference proteome</keyword>
<name>A0A2P6S915_ROSCH</name>
<proteinExistence type="predicted"/>
<organism evidence="2 3">
    <name type="scientific">Rosa chinensis</name>
    <name type="common">China rose</name>
    <dbReference type="NCBI Taxonomy" id="74649"/>
    <lineage>
        <taxon>Eukaryota</taxon>
        <taxon>Viridiplantae</taxon>
        <taxon>Streptophyta</taxon>
        <taxon>Embryophyta</taxon>
        <taxon>Tracheophyta</taxon>
        <taxon>Spermatophyta</taxon>
        <taxon>Magnoliopsida</taxon>
        <taxon>eudicotyledons</taxon>
        <taxon>Gunneridae</taxon>
        <taxon>Pentapetalae</taxon>
        <taxon>rosids</taxon>
        <taxon>fabids</taxon>
        <taxon>Rosales</taxon>
        <taxon>Rosaceae</taxon>
        <taxon>Rosoideae</taxon>
        <taxon>Rosoideae incertae sedis</taxon>
        <taxon>Rosa</taxon>
    </lineage>
</organism>
<dbReference type="Proteomes" id="UP000238479">
    <property type="component" value="Chromosome 1"/>
</dbReference>
<evidence type="ECO:0000256" key="1">
    <source>
        <dbReference type="SAM" id="MobiDB-lite"/>
    </source>
</evidence>
<gene>
    <name evidence="2" type="ORF">RchiOBHm_Chr1g0321571</name>
</gene>